<organism evidence="2 3">
    <name type="scientific">Grifola frondosa</name>
    <name type="common">Maitake</name>
    <name type="synonym">Polyporus frondosus</name>
    <dbReference type="NCBI Taxonomy" id="5627"/>
    <lineage>
        <taxon>Eukaryota</taxon>
        <taxon>Fungi</taxon>
        <taxon>Dikarya</taxon>
        <taxon>Basidiomycota</taxon>
        <taxon>Agaricomycotina</taxon>
        <taxon>Agaricomycetes</taxon>
        <taxon>Polyporales</taxon>
        <taxon>Grifolaceae</taxon>
        <taxon>Grifola</taxon>
    </lineage>
</organism>
<keyword evidence="3" id="KW-1185">Reference proteome</keyword>
<feature type="signal peptide" evidence="1">
    <location>
        <begin position="1"/>
        <end position="21"/>
    </location>
</feature>
<proteinExistence type="predicted"/>
<evidence type="ECO:0000256" key="1">
    <source>
        <dbReference type="SAM" id="SignalP"/>
    </source>
</evidence>
<reference evidence="2 3" key="1">
    <citation type="submission" date="2016-03" db="EMBL/GenBank/DDBJ databases">
        <title>Whole genome sequencing of Grifola frondosa 9006-11.</title>
        <authorList>
            <person name="Min B."/>
            <person name="Park H."/>
            <person name="Kim J.-G."/>
            <person name="Cho H."/>
            <person name="Oh Y.-L."/>
            <person name="Kong W.-S."/>
            <person name="Choi I.-G."/>
        </authorList>
    </citation>
    <scope>NUCLEOTIDE SEQUENCE [LARGE SCALE GENOMIC DNA]</scope>
    <source>
        <strain evidence="2 3">9006-11</strain>
    </source>
</reference>
<dbReference type="AlphaFoldDB" id="A0A1C7M2Y5"/>
<name>A0A1C7M2Y5_GRIFR</name>
<comment type="caution">
    <text evidence="2">The sequence shown here is derived from an EMBL/GenBank/DDBJ whole genome shotgun (WGS) entry which is preliminary data.</text>
</comment>
<sequence>MRLSTFFSGLVLVSVPLPLWCRQSPMRERTRRAQEIQTHRCVIGVHSHVQLTDGQVMFQTGNSTYIHQAIANYDEVKSSGVPYNYRISSSGELLPLDLGTITDDVITARKELAAATSGGSFLTEFASVSNALTSNSVVKNHYNLAKTEAPPPLSPAASADPNDAPSFFTRGISNSTLAADITILCGLCGHGNPWQDRRFF</sequence>
<dbReference type="EMBL" id="LUGG01000011">
    <property type="protein sequence ID" value="OBZ71222.1"/>
    <property type="molecule type" value="Genomic_DNA"/>
</dbReference>
<evidence type="ECO:0000313" key="3">
    <source>
        <dbReference type="Proteomes" id="UP000092993"/>
    </source>
</evidence>
<keyword evidence="1" id="KW-0732">Signal</keyword>
<dbReference type="OMA" id="TTEIATQ"/>
<gene>
    <name evidence="2" type="ORF">A0H81_08969</name>
</gene>
<dbReference type="Proteomes" id="UP000092993">
    <property type="component" value="Unassembled WGS sequence"/>
</dbReference>
<evidence type="ECO:0000313" key="2">
    <source>
        <dbReference type="EMBL" id="OBZ71222.1"/>
    </source>
</evidence>
<accession>A0A1C7M2Y5</accession>
<dbReference type="OrthoDB" id="2898635at2759"/>
<feature type="chain" id="PRO_5008888916" evidence="1">
    <location>
        <begin position="22"/>
        <end position="200"/>
    </location>
</feature>
<protein>
    <submittedName>
        <fullName evidence="2">Uncharacterized protein</fullName>
    </submittedName>
</protein>